<accession>A0A9W6QHL4</accession>
<proteinExistence type="predicted"/>
<sequence length="79" mass="8165">MPGRHVDMRGAVPDLVEQTARAGAAGRYRVSCPVPTGGRGVLQVSVPGVRVRASRRVGRVGRTVSISVISSTLRAGAEG</sequence>
<gene>
    <name evidence="1" type="ORF">Kpho02_69200</name>
</gene>
<dbReference type="Proteomes" id="UP001165041">
    <property type="component" value="Unassembled WGS sequence"/>
</dbReference>
<dbReference type="AlphaFoldDB" id="A0A9W6QHL4"/>
<organism evidence="1 2">
    <name type="scientific">Kitasatospora phosalacinea</name>
    <dbReference type="NCBI Taxonomy" id="2065"/>
    <lineage>
        <taxon>Bacteria</taxon>
        <taxon>Bacillati</taxon>
        <taxon>Actinomycetota</taxon>
        <taxon>Actinomycetes</taxon>
        <taxon>Kitasatosporales</taxon>
        <taxon>Streptomycetaceae</taxon>
        <taxon>Kitasatospora</taxon>
    </lineage>
</organism>
<comment type="caution">
    <text evidence="1">The sequence shown here is derived from an EMBL/GenBank/DDBJ whole genome shotgun (WGS) entry which is preliminary data.</text>
</comment>
<name>A0A9W6QHL4_9ACTN</name>
<dbReference type="EMBL" id="BSSA01000037">
    <property type="protein sequence ID" value="GLW74622.1"/>
    <property type="molecule type" value="Genomic_DNA"/>
</dbReference>
<evidence type="ECO:0000313" key="1">
    <source>
        <dbReference type="EMBL" id="GLW74622.1"/>
    </source>
</evidence>
<protein>
    <submittedName>
        <fullName evidence="1">Uncharacterized protein</fullName>
    </submittedName>
</protein>
<evidence type="ECO:0000313" key="2">
    <source>
        <dbReference type="Proteomes" id="UP001165041"/>
    </source>
</evidence>
<reference evidence="1" key="1">
    <citation type="submission" date="2023-02" db="EMBL/GenBank/DDBJ databases">
        <title>Kitasatospora phosalacinea NBRC 14627.</title>
        <authorList>
            <person name="Ichikawa N."/>
            <person name="Sato H."/>
            <person name="Tonouchi N."/>
        </authorList>
    </citation>
    <scope>NUCLEOTIDE SEQUENCE</scope>
    <source>
        <strain evidence="1">NBRC 14627</strain>
    </source>
</reference>